<reference evidence="1 2" key="2">
    <citation type="submission" date="2018-11" db="EMBL/GenBank/DDBJ databases">
        <authorList>
            <consortium name="Pathogen Informatics"/>
        </authorList>
    </citation>
    <scope>NUCLEOTIDE SEQUENCE [LARGE SCALE GENOMIC DNA]</scope>
</reference>
<dbReference type="AlphaFoldDB" id="A0A183TZ63"/>
<protein>
    <submittedName>
        <fullName evidence="3">Rubis-subs-bind domain-containing protein</fullName>
    </submittedName>
</protein>
<evidence type="ECO:0000313" key="2">
    <source>
        <dbReference type="Proteomes" id="UP000050794"/>
    </source>
</evidence>
<sequence>MSGFFEFVPLSFLENLCFHIEDVGDILNLQEAVPTIAIAIDNLFWDRQHSLVLGSRDQRIEWRALQNVDQRSCTIPCTVETITKIVSKAKNIKEFRMHRNSGFDEHEELLVIDAILNSESNTPHRVRLNVKCAQRDRAKCALQRAYQSALNNFTHRMH</sequence>
<proteinExistence type="predicted"/>
<organism evidence="2 3">
    <name type="scientific">Toxocara canis</name>
    <name type="common">Canine roundworm</name>
    <dbReference type="NCBI Taxonomy" id="6265"/>
    <lineage>
        <taxon>Eukaryota</taxon>
        <taxon>Metazoa</taxon>
        <taxon>Ecdysozoa</taxon>
        <taxon>Nematoda</taxon>
        <taxon>Chromadorea</taxon>
        <taxon>Rhabditida</taxon>
        <taxon>Spirurina</taxon>
        <taxon>Ascaridomorpha</taxon>
        <taxon>Ascaridoidea</taxon>
        <taxon>Toxocaridae</taxon>
        <taxon>Toxocara</taxon>
    </lineage>
</organism>
<reference evidence="3" key="1">
    <citation type="submission" date="2016-06" db="UniProtKB">
        <authorList>
            <consortium name="WormBaseParasite"/>
        </authorList>
    </citation>
    <scope>IDENTIFICATION</scope>
</reference>
<keyword evidence="2" id="KW-1185">Reference proteome</keyword>
<evidence type="ECO:0000313" key="3">
    <source>
        <dbReference type="WBParaSite" id="TCNE_0000153201-mRNA-1"/>
    </source>
</evidence>
<gene>
    <name evidence="1" type="ORF">TCNE_LOCUS1533</name>
</gene>
<name>A0A183TZ63_TOXCA</name>
<evidence type="ECO:0000313" key="1">
    <source>
        <dbReference type="EMBL" id="VDM26350.1"/>
    </source>
</evidence>
<accession>A0A183TZ63</accession>
<dbReference type="EMBL" id="UYWY01001188">
    <property type="protein sequence ID" value="VDM26350.1"/>
    <property type="molecule type" value="Genomic_DNA"/>
</dbReference>
<dbReference type="WBParaSite" id="TCNE_0000153201-mRNA-1">
    <property type="protein sequence ID" value="TCNE_0000153201-mRNA-1"/>
    <property type="gene ID" value="TCNE_0000153201"/>
</dbReference>
<dbReference type="Proteomes" id="UP000050794">
    <property type="component" value="Unassembled WGS sequence"/>
</dbReference>